<comment type="caution">
    <text evidence="2">The sequence shown here is derived from an EMBL/GenBank/DDBJ whole genome shotgun (WGS) entry which is preliminary data.</text>
</comment>
<dbReference type="AlphaFoldDB" id="A0A841G037"/>
<organism evidence="2 3">
    <name type="scientific">Phytomonospora endophytica</name>
    <dbReference type="NCBI Taxonomy" id="714109"/>
    <lineage>
        <taxon>Bacteria</taxon>
        <taxon>Bacillati</taxon>
        <taxon>Actinomycetota</taxon>
        <taxon>Actinomycetes</taxon>
        <taxon>Micromonosporales</taxon>
        <taxon>Micromonosporaceae</taxon>
        <taxon>Phytomonospora</taxon>
    </lineage>
</organism>
<gene>
    <name evidence="2" type="ORF">HNR73_007212</name>
</gene>
<name>A0A841G037_9ACTN</name>
<sequence>MTITKSRLKKGKLTLTPDGGIAVDFSCQPTNVTLSTEYEEDGEVLEVLCGDSDAPTLKTGRTLKVTAVQDFDDPNGFINFLWDNETEVVAFTWTPNSDGGPTYTGRVQCRLGDIGGDVAAQLTSDLELPVIGEVDRAFPAAPVFTAEEDTTDTTRMTVKVTVVSGGPAAIAFGDARDKGDDTTDTPDAGTASHLYTEPNTFTVKVTGQSGASATKSVTLPYTGGGGG</sequence>
<feature type="region of interest" description="Disordered" evidence="1">
    <location>
        <begin position="173"/>
        <end position="194"/>
    </location>
</feature>
<dbReference type="EMBL" id="JACHGT010000021">
    <property type="protein sequence ID" value="MBB6039318.1"/>
    <property type="molecule type" value="Genomic_DNA"/>
</dbReference>
<evidence type="ECO:0000256" key="1">
    <source>
        <dbReference type="SAM" id="MobiDB-lite"/>
    </source>
</evidence>
<dbReference type="Proteomes" id="UP000548476">
    <property type="component" value="Unassembled WGS sequence"/>
</dbReference>
<evidence type="ECO:0000313" key="2">
    <source>
        <dbReference type="EMBL" id="MBB6039318.1"/>
    </source>
</evidence>
<evidence type="ECO:0000313" key="3">
    <source>
        <dbReference type="Proteomes" id="UP000548476"/>
    </source>
</evidence>
<dbReference type="RefSeq" id="WP_184792411.1">
    <property type="nucleotide sequence ID" value="NZ_BONT01000077.1"/>
</dbReference>
<proteinExistence type="predicted"/>
<reference evidence="2 3" key="1">
    <citation type="submission" date="2020-08" db="EMBL/GenBank/DDBJ databases">
        <title>Genomic Encyclopedia of Type Strains, Phase IV (KMG-IV): sequencing the most valuable type-strain genomes for metagenomic binning, comparative biology and taxonomic classification.</title>
        <authorList>
            <person name="Goeker M."/>
        </authorList>
    </citation>
    <scope>NUCLEOTIDE SEQUENCE [LARGE SCALE GENOMIC DNA]</scope>
    <source>
        <strain evidence="2 3">YIM 65646</strain>
    </source>
</reference>
<protein>
    <recommendedName>
        <fullName evidence="4">PKD domain-containing protein</fullName>
    </recommendedName>
</protein>
<evidence type="ECO:0008006" key="4">
    <source>
        <dbReference type="Google" id="ProtNLM"/>
    </source>
</evidence>
<dbReference type="CDD" id="cd00146">
    <property type="entry name" value="PKD"/>
    <property type="match status" value="1"/>
</dbReference>
<keyword evidence="3" id="KW-1185">Reference proteome</keyword>
<accession>A0A841G037</accession>